<dbReference type="AlphaFoldDB" id="A0A8H8DK33"/>
<dbReference type="Proteomes" id="UP000673691">
    <property type="component" value="Unassembled WGS sequence"/>
</dbReference>
<evidence type="ECO:0000313" key="1">
    <source>
        <dbReference type="EMBL" id="KAG5461241.1"/>
    </source>
</evidence>
<comment type="caution">
    <text evidence="1">The sequence shown here is derived from an EMBL/GenBank/DDBJ whole genome shotgun (WGS) entry which is preliminary data.</text>
</comment>
<reference evidence="1 2" key="1">
    <citation type="journal article" name="Sci. Rep.">
        <title>Genome-scale phylogenetic analyses confirm Olpidium as the closest living zoosporic fungus to the non-flagellated, terrestrial fungi.</title>
        <authorList>
            <person name="Chang Y."/>
            <person name="Rochon D."/>
            <person name="Sekimoto S."/>
            <person name="Wang Y."/>
            <person name="Chovatia M."/>
            <person name="Sandor L."/>
            <person name="Salamov A."/>
            <person name="Grigoriev I.V."/>
            <person name="Stajich J.E."/>
            <person name="Spatafora J.W."/>
        </authorList>
    </citation>
    <scope>NUCLEOTIDE SEQUENCE [LARGE SCALE GENOMIC DNA]</scope>
    <source>
        <strain evidence="1">S191</strain>
    </source>
</reference>
<dbReference type="EMBL" id="JAEFCI010003962">
    <property type="protein sequence ID" value="KAG5461241.1"/>
    <property type="molecule type" value="Genomic_DNA"/>
</dbReference>
<gene>
    <name evidence="1" type="ORF">BJ554DRAFT_6597</name>
</gene>
<feature type="non-terminal residue" evidence="1">
    <location>
        <position position="292"/>
    </location>
</feature>
<organism evidence="1 2">
    <name type="scientific">Olpidium bornovanus</name>
    <dbReference type="NCBI Taxonomy" id="278681"/>
    <lineage>
        <taxon>Eukaryota</taxon>
        <taxon>Fungi</taxon>
        <taxon>Fungi incertae sedis</taxon>
        <taxon>Olpidiomycota</taxon>
        <taxon>Olpidiomycotina</taxon>
        <taxon>Olpidiomycetes</taxon>
        <taxon>Olpidiales</taxon>
        <taxon>Olpidiaceae</taxon>
        <taxon>Olpidium</taxon>
    </lineage>
</organism>
<feature type="non-terminal residue" evidence="1">
    <location>
        <position position="1"/>
    </location>
</feature>
<keyword evidence="2" id="KW-1185">Reference proteome</keyword>
<name>A0A8H8DK33_9FUNG</name>
<sequence length="292" mass="31336">LPKPQGLVAGAGDDRLPVGAHREVEHARAVAGQRRDLGHFLRFPHDNLVLGVPVRGHQFVAVLGPGQKGKRRQGNPRETHLTARVVGRQSGADRRVPQAYVLVGGPAAAGEDALLVRAPGDGLHRGGVLVEQVERVRADAVPHDELVVVAARGQLVVGHVPLQPADLLAVRRQGRDRRLRRPRVPVYDVAVPRPGSQDVVVPRQVSHPLGVTLHHPDPFSPQGVVDVHQPVNRRDLVWAEIAEIYDLKSIGRARVSLHPGVTHAAGLGAPKIDAAVEPDGKNVAGRPVDQVQ</sequence>
<evidence type="ECO:0000313" key="2">
    <source>
        <dbReference type="Proteomes" id="UP000673691"/>
    </source>
</evidence>
<accession>A0A8H8DK33</accession>
<protein>
    <submittedName>
        <fullName evidence="1">Uncharacterized protein</fullName>
    </submittedName>
</protein>
<proteinExistence type="predicted"/>